<keyword evidence="7" id="KW-0274">FAD</keyword>
<dbReference type="PRINTS" id="PR00368">
    <property type="entry name" value="FADPNR"/>
</dbReference>
<dbReference type="Gene3D" id="3.90.700.10">
    <property type="entry name" value="Succinate dehydrogenase/fumarate reductase flavoprotein, catalytic domain"/>
    <property type="match status" value="1"/>
</dbReference>
<dbReference type="PANTHER" id="PTHR42716:SF2">
    <property type="entry name" value="L-ASPARTATE OXIDASE, CHLOROPLASTIC"/>
    <property type="match status" value="1"/>
</dbReference>
<accession>A0A0W8G4N2</accession>
<evidence type="ECO:0000256" key="3">
    <source>
        <dbReference type="ARBA" id="ARBA00008562"/>
    </source>
</evidence>
<dbReference type="GO" id="GO:0008734">
    <property type="term" value="F:L-aspartate oxidase activity"/>
    <property type="evidence" value="ECO:0007669"/>
    <property type="project" value="UniProtKB-EC"/>
</dbReference>
<evidence type="ECO:0000256" key="2">
    <source>
        <dbReference type="ARBA" id="ARBA00004950"/>
    </source>
</evidence>
<keyword evidence="8 10" id="KW-0560">Oxidoreductase</keyword>
<evidence type="ECO:0000256" key="4">
    <source>
        <dbReference type="ARBA" id="ARBA00012173"/>
    </source>
</evidence>
<keyword evidence="5" id="KW-0285">Flavoprotein</keyword>
<feature type="domain" description="FAD-dependent oxidoreductase 2 FAD-binding" evidence="9">
    <location>
        <begin position="327"/>
        <end position="371"/>
    </location>
</feature>
<sequence length="473" mass="48913">MTPRPALLPEADVLVLGAGLAGLAAARAALEASPGSVVAVAAPGDGPSGSSFANIHDRLGLHAPATAAERQDFCREALTLGRPGMVREDLVKILSQEALDQRHGLEALGVSFVRDDGGAVRLFPACFSPRSRRAAVFYDLAHASRCLAGRVTALGGRLAPGLTAVSLLQESPGARVLGALCEDAAGGLHVWPARAVVAAMGGPAPLFLHNQAGRGGTGTGHGILADAGAVMANTAYLQWMWARLPDRAFWPVWSLFSDATSLLDSQGHPVPLPDTVRAAAASRAEHCPLGHGLADAALDRFVLGQTDEVGVAVIRASTPGQIGESFRVALMAHAGNGGAVIDGHGRTTVPGLFAAGECATGMHGANRLGGAMVAACLVFGARAGKAAATDTAAARDTLPGAVARCVHEHHRDLRQRAATRRFLAHALQRYGLPRDDGRDQKLVKPLAERRRTISDTQSVRMIDSALTFALGGC</sequence>
<comment type="cofactor">
    <cofactor evidence="1">
        <name>FAD</name>
        <dbReference type="ChEBI" id="CHEBI:57692"/>
    </cofactor>
</comment>
<evidence type="ECO:0000256" key="1">
    <source>
        <dbReference type="ARBA" id="ARBA00001974"/>
    </source>
</evidence>
<organism evidence="10">
    <name type="scientific">hydrocarbon metagenome</name>
    <dbReference type="NCBI Taxonomy" id="938273"/>
    <lineage>
        <taxon>unclassified sequences</taxon>
        <taxon>metagenomes</taxon>
        <taxon>ecological metagenomes</taxon>
    </lineage>
</organism>
<proteinExistence type="inferred from homology"/>
<dbReference type="InterPro" id="IPR027477">
    <property type="entry name" value="Succ_DH/fumarate_Rdtase_cat_sf"/>
</dbReference>
<dbReference type="InterPro" id="IPR036188">
    <property type="entry name" value="FAD/NAD-bd_sf"/>
</dbReference>
<comment type="similarity">
    <text evidence="3">Belongs to the FAD-dependent oxidoreductase 2 family. NadB subfamily.</text>
</comment>
<dbReference type="PANTHER" id="PTHR42716">
    <property type="entry name" value="L-ASPARTATE OXIDASE"/>
    <property type="match status" value="1"/>
</dbReference>
<evidence type="ECO:0000256" key="7">
    <source>
        <dbReference type="ARBA" id="ARBA00022827"/>
    </source>
</evidence>
<gene>
    <name evidence="10" type="ORF">ASZ90_002063</name>
</gene>
<dbReference type="GO" id="GO:0034628">
    <property type="term" value="P:'de novo' NAD+ biosynthetic process from L-aspartate"/>
    <property type="evidence" value="ECO:0007669"/>
    <property type="project" value="TreeGrafter"/>
</dbReference>
<evidence type="ECO:0000256" key="5">
    <source>
        <dbReference type="ARBA" id="ARBA00022630"/>
    </source>
</evidence>
<keyword evidence="6" id="KW-0662">Pyridine nucleotide biosynthesis</keyword>
<comment type="caution">
    <text evidence="10">The sequence shown here is derived from an EMBL/GenBank/DDBJ whole genome shotgun (WGS) entry which is preliminary data.</text>
</comment>
<comment type="pathway">
    <text evidence="2">Cofactor biosynthesis; NAD(+) biosynthesis; iminoaspartate from L-aspartate (oxidase route): step 1/1.</text>
</comment>
<reference evidence="10" key="1">
    <citation type="journal article" date="2015" name="Proc. Natl. Acad. Sci. U.S.A.">
        <title>Networks of energetic and metabolic interactions define dynamics in microbial communities.</title>
        <authorList>
            <person name="Embree M."/>
            <person name="Liu J.K."/>
            <person name="Al-Bassam M.M."/>
            <person name="Zengler K."/>
        </authorList>
    </citation>
    <scope>NUCLEOTIDE SEQUENCE</scope>
</reference>
<dbReference type="Gene3D" id="3.50.50.60">
    <property type="entry name" value="FAD/NAD(P)-binding domain"/>
    <property type="match status" value="2"/>
</dbReference>
<dbReference type="EC" id="1.4.3.16" evidence="4"/>
<dbReference type="AlphaFoldDB" id="A0A0W8G4N2"/>
<dbReference type="SUPFAM" id="SSF51905">
    <property type="entry name" value="FAD/NAD(P)-binding domain"/>
    <property type="match status" value="1"/>
</dbReference>
<dbReference type="EMBL" id="LNQE01000259">
    <property type="protein sequence ID" value="KUG28103.1"/>
    <property type="molecule type" value="Genomic_DNA"/>
</dbReference>
<evidence type="ECO:0000256" key="8">
    <source>
        <dbReference type="ARBA" id="ARBA00023002"/>
    </source>
</evidence>
<dbReference type="InterPro" id="IPR003953">
    <property type="entry name" value="FAD-dep_OxRdtase_2_FAD-bd"/>
</dbReference>
<evidence type="ECO:0000259" key="9">
    <source>
        <dbReference type="Pfam" id="PF00890"/>
    </source>
</evidence>
<dbReference type="Pfam" id="PF00890">
    <property type="entry name" value="FAD_binding_2"/>
    <property type="match status" value="2"/>
</dbReference>
<dbReference type="InterPro" id="IPR005288">
    <property type="entry name" value="NadB"/>
</dbReference>
<protein>
    <recommendedName>
        <fullName evidence="4">L-aspartate oxidase</fullName>
        <ecNumber evidence="4">1.4.3.16</ecNumber>
    </recommendedName>
</protein>
<evidence type="ECO:0000313" key="10">
    <source>
        <dbReference type="EMBL" id="KUG28103.1"/>
    </source>
</evidence>
<feature type="domain" description="FAD-dependent oxidoreductase 2 FAD-binding" evidence="9">
    <location>
        <begin position="12"/>
        <end position="243"/>
    </location>
</feature>
<name>A0A0W8G4N2_9ZZZZ</name>
<evidence type="ECO:0000256" key="6">
    <source>
        <dbReference type="ARBA" id="ARBA00022642"/>
    </source>
</evidence>